<dbReference type="InterPro" id="IPR017475">
    <property type="entry name" value="EPS_sugar_tfrase"/>
</dbReference>
<keyword evidence="3" id="KW-0808">Transferase</keyword>
<dbReference type="Pfam" id="PF02397">
    <property type="entry name" value="Bac_transf"/>
    <property type="match status" value="1"/>
</dbReference>
<feature type="domain" description="Bacterial sugar transferase" evidence="8">
    <location>
        <begin position="266"/>
        <end position="447"/>
    </location>
</feature>
<feature type="transmembrane region" description="Helical" evidence="7">
    <location>
        <begin position="59"/>
        <end position="75"/>
    </location>
</feature>
<evidence type="ECO:0000256" key="6">
    <source>
        <dbReference type="ARBA" id="ARBA00023136"/>
    </source>
</evidence>
<dbReference type="PANTHER" id="PTHR30576:SF0">
    <property type="entry name" value="UNDECAPRENYL-PHOSPHATE N-ACETYLGALACTOSAMINYL 1-PHOSPHATE TRANSFERASE-RELATED"/>
    <property type="match status" value="1"/>
</dbReference>
<evidence type="ECO:0000256" key="2">
    <source>
        <dbReference type="ARBA" id="ARBA00006464"/>
    </source>
</evidence>
<proteinExistence type="inferred from homology"/>
<gene>
    <name evidence="9" type="ORF">LPAF129_20120</name>
</gene>
<feature type="transmembrane region" description="Helical" evidence="7">
    <location>
        <begin position="120"/>
        <end position="137"/>
    </location>
</feature>
<comment type="caution">
    <text evidence="9">The sequence shown here is derived from an EMBL/GenBank/DDBJ whole genome shotgun (WGS) entry which is preliminary data.</text>
</comment>
<evidence type="ECO:0000256" key="7">
    <source>
        <dbReference type="SAM" id="Phobius"/>
    </source>
</evidence>
<dbReference type="NCBIfam" id="TIGR03025">
    <property type="entry name" value="EPS_sugtrans"/>
    <property type="match status" value="1"/>
</dbReference>
<accession>A0ABQ5JJP0</accession>
<reference evidence="9" key="1">
    <citation type="journal article" date="2022" name="Int. J. Syst. Evol. Microbiol.">
        <title>A novel species of lactic acid bacteria, Ligilactobacillus pabuli sp. nov., isolated from alfalfa silage.</title>
        <authorList>
            <person name="Tohno M."/>
            <person name="Tanizawa Y."/>
            <person name="Sawada H."/>
            <person name="Sakamoto M."/>
            <person name="Ohkuma M."/>
            <person name="Kobayashi H."/>
        </authorList>
    </citation>
    <scope>NUCLEOTIDE SEQUENCE</scope>
    <source>
        <strain evidence="9">AF129</strain>
    </source>
</reference>
<keyword evidence="4 7" id="KW-0812">Transmembrane</keyword>
<dbReference type="Proteomes" id="UP001055149">
    <property type="component" value="Unassembled WGS sequence"/>
</dbReference>
<dbReference type="InterPro" id="IPR003362">
    <property type="entry name" value="Bact_transf"/>
</dbReference>
<evidence type="ECO:0000256" key="4">
    <source>
        <dbReference type="ARBA" id="ARBA00022692"/>
    </source>
</evidence>
<evidence type="ECO:0000259" key="8">
    <source>
        <dbReference type="Pfam" id="PF02397"/>
    </source>
</evidence>
<evidence type="ECO:0000313" key="10">
    <source>
        <dbReference type="Proteomes" id="UP001055149"/>
    </source>
</evidence>
<feature type="transmembrane region" description="Helical" evidence="7">
    <location>
        <begin position="96"/>
        <end position="114"/>
    </location>
</feature>
<dbReference type="RefSeq" id="WP_244056840.1">
    <property type="nucleotide sequence ID" value="NZ_BQXH01000026.1"/>
</dbReference>
<name>A0ABQ5JJP0_9LACO</name>
<keyword evidence="5 7" id="KW-1133">Transmembrane helix</keyword>
<organism evidence="9 10">
    <name type="scientific">Ligilactobacillus pabuli</name>
    <dbReference type="NCBI Taxonomy" id="2886039"/>
    <lineage>
        <taxon>Bacteria</taxon>
        <taxon>Bacillati</taxon>
        <taxon>Bacillota</taxon>
        <taxon>Bacilli</taxon>
        <taxon>Lactobacillales</taxon>
        <taxon>Lactobacillaceae</taxon>
        <taxon>Ligilactobacillus</taxon>
    </lineage>
</organism>
<protein>
    <submittedName>
        <fullName evidence="9">UDP-phosphate galactose phosphotransferase</fullName>
    </submittedName>
</protein>
<keyword evidence="10" id="KW-1185">Reference proteome</keyword>
<feature type="transmembrane region" description="Helical" evidence="7">
    <location>
        <begin position="29"/>
        <end position="47"/>
    </location>
</feature>
<comment type="subcellular location">
    <subcellularLocation>
        <location evidence="1">Membrane</location>
        <topology evidence="1">Multi-pass membrane protein</topology>
    </subcellularLocation>
</comment>
<evidence type="ECO:0000313" key="9">
    <source>
        <dbReference type="EMBL" id="GKS82326.1"/>
    </source>
</evidence>
<evidence type="ECO:0000256" key="1">
    <source>
        <dbReference type="ARBA" id="ARBA00004141"/>
    </source>
</evidence>
<keyword evidence="6 7" id="KW-0472">Membrane</keyword>
<evidence type="ECO:0000256" key="5">
    <source>
        <dbReference type="ARBA" id="ARBA00022989"/>
    </source>
</evidence>
<dbReference type="EMBL" id="BQXH01000026">
    <property type="protein sequence ID" value="GKS82326.1"/>
    <property type="molecule type" value="Genomic_DNA"/>
</dbReference>
<sequence length="466" mass="53578">MSSKSPNNSKQIYTNKFFYHDLQLRAIKLLNLVLLTIVFAGTWYLAYAKEIEDPFHGKGNIVVIALFALVYFLYGRTYDAFTVSLSSITEKFYSQVLSCLFTDGIMYFVILLLTRHWPRILPLFICLLVQIVVSYLWSSLSFKWYFKAFPAKKTAIIYDQENNLEEAISEYGLGNKFDIQKSILVNSEIEKRLPELDEFEIVFLSNVHSHERNQIIKYCIQHDIRVYILPRIGDVIMSGAERMHLLHLPVLHLGRYSPKPEFLVIKRLFDIIVSGCAFIVASPFMLAVAIAIKVTDHGPILYKQVRLTKDGREFKVLKFRSMRVDAEKDGVARLSTGEKDDRVTAVGKFIRKVRFDELPQLFNILKGDMSIVGPRPERPEIAAQYEEELPEFSMRLQAKAGLTGYAQVYGKYNTTPYNKLEMDLMYIANPSIFEDLRIIFATVKILFEAESTEGVDTDQSTASKKI</sequence>
<dbReference type="PANTHER" id="PTHR30576">
    <property type="entry name" value="COLANIC BIOSYNTHESIS UDP-GLUCOSE LIPID CARRIER TRANSFERASE"/>
    <property type="match status" value="1"/>
</dbReference>
<comment type="similarity">
    <text evidence="2">Belongs to the bacterial sugar transferase family.</text>
</comment>
<evidence type="ECO:0000256" key="3">
    <source>
        <dbReference type="ARBA" id="ARBA00022679"/>
    </source>
</evidence>